<reference evidence="6" key="1">
    <citation type="submission" date="2016-08" db="EMBL/GenBank/DDBJ databases">
        <title>Complete Genome Seqeunce of Paenibacillus sp. BIHB 4019 from tea rhizoplane.</title>
        <authorList>
            <person name="Thakur R."/>
            <person name="Swarnkar M.K."/>
            <person name="Gulati A."/>
        </authorList>
    </citation>
    <scope>NUCLEOTIDE SEQUENCE [LARGE SCALE GENOMIC DNA]</scope>
    <source>
        <strain evidence="6">BIHB4019</strain>
    </source>
</reference>
<evidence type="ECO:0000259" key="5">
    <source>
        <dbReference type="Pfam" id="PF01510"/>
    </source>
</evidence>
<dbReference type="GO" id="GO:0009253">
    <property type="term" value="P:peptidoglycan catabolic process"/>
    <property type="evidence" value="ECO:0007669"/>
    <property type="project" value="InterPro"/>
</dbReference>
<dbReference type="Pfam" id="PF01510">
    <property type="entry name" value="Amidase_2"/>
    <property type="match status" value="1"/>
</dbReference>
<proteinExistence type="predicted"/>
<dbReference type="GO" id="GO:0008745">
    <property type="term" value="F:N-acetylmuramoyl-L-alanine amidase activity"/>
    <property type="evidence" value="ECO:0007669"/>
    <property type="project" value="UniProtKB-EC"/>
</dbReference>
<dbReference type="InterPro" id="IPR036505">
    <property type="entry name" value="Amidase/PGRP_sf"/>
</dbReference>
<evidence type="ECO:0000256" key="2">
    <source>
        <dbReference type="ARBA" id="ARBA00011901"/>
    </source>
</evidence>
<sequence>MNIEQKPVVNHGSRKNSKPVIIVNHISVGTMRSMYNTFNNAANQASSHFGVGRDGSIVQYVSLDRAAWTQGRIQAPTAQIVKQLLGNPNTYGVSIEHEGYAGNGVDGNLTDEQFYASCWLHKHIQEAVLAMYGVKIPLNSHQVLGHYQIDSIGKPACPGRNFPWARLYAELSIAETMTLADYAERLEYLKSGTADRATAYAFASRIADLSSKFNDPTWGTAAKAKIMWMEPIMYDLGYTGEPTPEGIANRVSSIYKNSTVDKYQGEAMRKLMLGAKFAKEKGLL</sequence>
<keyword evidence="3" id="KW-0378">Hydrolase</keyword>
<dbReference type="AlphaFoldDB" id="A0A1B2DHX3"/>
<dbReference type="InterPro" id="IPR051206">
    <property type="entry name" value="NAMLAA_amidase_2"/>
</dbReference>
<dbReference type="CDD" id="cd06583">
    <property type="entry name" value="PGRP"/>
    <property type="match status" value="1"/>
</dbReference>
<dbReference type="Gene3D" id="3.40.80.10">
    <property type="entry name" value="Peptidoglycan recognition protein-like"/>
    <property type="match status" value="1"/>
</dbReference>
<dbReference type="InterPro" id="IPR002502">
    <property type="entry name" value="Amidase_domain"/>
</dbReference>
<dbReference type="GO" id="GO:0071555">
    <property type="term" value="P:cell wall organization"/>
    <property type="evidence" value="ECO:0007669"/>
    <property type="project" value="UniProtKB-KW"/>
</dbReference>
<name>A0A1B2DHX3_9BACL</name>
<dbReference type="RefSeq" id="WP_099518533.1">
    <property type="nucleotide sequence ID" value="NZ_CP016808.1"/>
</dbReference>
<dbReference type="EMBL" id="CP016808">
    <property type="protein sequence ID" value="ANY67322.1"/>
    <property type="molecule type" value="Genomic_DNA"/>
</dbReference>
<dbReference type="PANTHER" id="PTHR30417:SF1">
    <property type="entry name" value="N-ACETYLMURAMOYL-L-ALANINE AMIDASE AMID"/>
    <property type="match status" value="1"/>
</dbReference>
<protein>
    <recommendedName>
        <fullName evidence="2">N-acetylmuramoyl-L-alanine amidase</fullName>
        <ecNumber evidence="2">3.5.1.28</ecNumber>
    </recommendedName>
</protein>
<gene>
    <name evidence="6" type="ORF">BBD42_13185</name>
</gene>
<dbReference type="PANTHER" id="PTHR30417">
    <property type="entry name" value="N-ACETYLMURAMOYL-L-ALANINE AMIDASE AMID"/>
    <property type="match status" value="1"/>
</dbReference>
<evidence type="ECO:0000313" key="6">
    <source>
        <dbReference type="EMBL" id="ANY67322.1"/>
    </source>
</evidence>
<dbReference type="SUPFAM" id="SSF55846">
    <property type="entry name" value="N-acetylmuramoyl-L-alanine amidase-like"/>
    <property type="match status" value="1"/>
</dbReference>
<comment type="catalytic activity">
    <reaction evidence="1">
        <text>Hydrolyzes the link between N-acetylmuramoyl residues and L-amino acid residues in certain cell-wall glycopeptides.</text>
        <dbReference type="EC" id="3.5.1.28"/>
    </reaction>
</comment>
<evidence type="ECO:0000256" key="4">
    <source>
        <dbReference type="ARBA" id="ARBA00023316"/>
    </source>
</evidence>
<dbReference type="EC" id="3.5.1.28" evidence="2"/>
<evidence type="ECO:0000256" key="1">
    <source>
        <dbReference type="ARBA" id="ARBA00001561"/>
    </source>
</evidence>
<dbReference type="GO" id="GO:0009254">
    <property type="term" value="P:peptidoglycan turnover"/>
    <property type="evidence" value="ECO:0007669"/>
    <property type="project" value="TreeGrafter"/>
</dbReference>
<organism evidence="6">
    <name type="scientific">Paenibacillus sp. BIHB 4019</name>
    <dbReference type="NCBI Taxonomy" id="1870819"/>
    <lineage>
        <taxon>Bacteria</taxon>
        <taxon>Bacillati</taxon>
        <taxon>Bacillota</taxon>
        <taxon>Bacilli</taxon>
        <taxon>Bacillales</taxon>
        <taxon>Paenibacillaceae</taxon>
        <taxon>Paenibacillus</taxon>
    </lineage>
</organism>
<accession>A0A1B2DHX3</accession>
<evidence type="ECO:0000256" key="3">
    <source>
        <dbReference type="ARBA" id="ARBA00022801"/>
    </source>
</evidence>
<keyword evidence="4" id="KW-0961">Cell wall biogenesis/degradation</keyword>
<feature type="domain" description="N-acetylmuramoyl-L-alanine amidase" evidence="5">
    <location>
        <begin position="18"/>
        <end position="160"/>
    </location>
</feature>